<dbReference type="Proteomes" id="UP000554235">
    <property type="component" value="Unassembled WGS sequence"/>
</dbReference>
<keyword evidence="4" id="KW-1185">Reference proteome</keyword>
<evidence type="ECO:0000256" key="1">
    <source>
        <dbReference type="SAM" id="MobiDB-lite"/>
    </source>
</evidence>
<dbReference type="AlphaFoldDB" id="A0A8H4L2F8"/>
<sequence>MTSSTVTSDLRMLGWNVHFLQGSDSVEFAGLFCPPDSDQLTYRDIINELRLCFDIATPDGDTDPWTTVTFWHPGHVNETPQIISAAQLDHGLSVPPIDSRVIPPRALRLHVIQHTNCQINHQGPLDQHVEGSVSPNKDPVLNDDVEDVADLVAPPNLDMPKDKARKVMSAFRMRTLVASSVCAVTGLGRSWYQVPNVGPGIEACHIVPQQQYHVYPVTGTFATECRHSSRRLREAWERTWKPKNGILLLSHLHAAFDARLFSIHPETLQIRVFMPYDVILPYHGKRAVLPDGVDRRALRHHYEMCCIENMAADMSPSEPLDEDCAPQSNGSEIVSPFSSASHTPVIRSMTTGAETASQRIPGDPLKRPRAAVDEIAALTSNGSSASVAETSPCQDVYGSGEHAPKRRRRTWSGGSVRICDNDDECQDQWCDALWNGGISPQNSQSFLAEVNCKLEALS</sequence>
<feature type="domain" description="HNH nuclease" evidence="2">
    <location>
        <begin position="182"/>
        <end position="264"/>
    </location>
</feature>
<dbReference type="InterPro" id="IPR003615">
    <property type="entry name" value="HNH_nuc"/>
</dbReference>
<evidence type="ECO:0000313" key="4">
    <source>
        <dbReference type="Proteomes" id="UP000554235"/>
    </source>
</evidence>
<name>A0A8H4L2F8_9HYPO</name>
<feature type="region of interest" description="Disordered" evidence="1">
    <location>
        <begin position="386"/>
        <end position="413"/>
    </location>
</feature>
<reference evidence="3 4" key="1">
    <citation type="submission" date="2020-01" db="EMBL/GenBank/DDBJ databases">
        <title>Identification and distribution of gene clusters putatively required for synthesis of sphingolipid metabolism inhibitors in phylogenetically diverse species of the filamentous fungus Fusarium.</title>
        <authorList>
            <person name="Kim H.-S."/>
            <person name="Busman M."/>
            <person name="Brown D.W."/>
            <person name="Divon H."/>
            <person name="Uhlig S."/>
            <person name="Proctor R.H."/>
        </authorList>
    </citation>
    <scope>NUCLEOTIDE SEQUENCE [LARGE SCALE GENOMIC DNA]</scope>
    <source>
        <strain evidence="3 4">NRRL 20459</strain>
    </source>
</reference>
<evidence type="ECO:0000259" key="2">
    <source>
        <dbReference type="Pfam" id="PF13391"/>
    </source>
</evidence>
<gene>
    <name evidence="3" type="ORF">FALBO_12416</name>
</gene>
<accession>A0A8H4L2F8</accession>
<proteinExistence type="predicted"/>
<comment type="caution">
    <text evidence="3">The sequence shown here is derived from an EMBL/GenBank/DDBJ whole genome shotgun (WGS) entry which is preliminary data.</text>
</comment>
<organism evidence="3 4">
    <name type="scientific">Fusarium albosuccineum</name>
    <dbReference type="NCBI Taxonomy" id="1237068"/>
    <lineage>
        <taxon>Eukaryota</taxon>
        <taxon>Fungi</taxon>
        <taxon>Dikarya</taxon>
        <taxon>Ascomycota</taxon>
        <taxon>Pezizomycotina</taxon>
        <taxon>Sordariomycetes</taxon>
        <taxon>Hypocreomycetidae</taxon>
        <taxon>Hypocreales</taxon>
        <taxon>Nectriaceae</taxon>
        <taxon>Fusarium</taxon>
        <taxon>Fusarium decemcellulare species complex</taxon>
    </lineage>
</organism>
<dbReference type="EMBL" id="JAADYS010001857">
    <property type="protein sequence ID" value="KAF4460796.1"/>
    <property type="molecule type" value="Genomic_DNA"/>
</dbReference>
<dbReference type="Pfam" id="PF13391">
    <property type="entry name" value="HNH_2"/>
    <property type="match status" value="1"/>
</dbReference>
<dbReference type="OrthoDB" id="2142759at2759"/>
<evidence type="ECO:0000313" key="3">
    <source>
        <dbReference type="EMBL" id="KAF4460796.1"/>
    </source>
</evidence>
<protein>
    <submittedName>
        <fullName evidence="3">Ribonuclease H</fullName>
    </submittedName>
</protein>